<evidence type="ECO:0000313" key="1">
    <source>
        <dbReference type="EMBL" id="EAZ94087.1"/>
    </source>
</evidence>
<evidence type="ECO:0000313" key="2">
    <source>
        <dbReference type="Proteomes" id="UP000003781"/>
    </source>
</evidence>
<proteinExistence type="predicted"/>
<dbReference type="EMBL" id="AAXW01000002">
    <property type="protein sequence ID" value="EAZ94087.1"/>
    <property type="molecule type" value="Genomic_DNA"/>
</dbReference>
<accession>A3IJV5</accession>
<gene>
    <name evidence="1" type="ORF">CY0110_19867</name>
</gene>
<organism evidence="1 2">
    <name type="scientific">Crocosphaera chwakensis CCY0110</name>
    <dbReference type="NCBI Taxonomy" id="391612"/>
    <lineage>
        <taxon>Bacteria</taxon>
        <taxon>Bacillati</taxon>
        <taxon>Cyanobacteriota</taxon>
        <taxon>Cyanophyceae</taxon>
        <taxon>Oscillatoriophycideae</taxon>
        <taxon>Chroococcales</taxon>
        <taxon>Aphanothecaceae</taxon>
        <taxon>Crocosphaera</taxon>
        <taxon>Crocosphaera chwakensis</taxon>
    </lineage>
</organism>
<dbReference type="Proteomes" id="UP000003781">
    <property type="component" value="Unassembled WGS sequence"/>
</dbReference>
<comment type="caution">
    <text evidence="1">The sequence shown here is derived from an EMBL/GenBank/DDBJ whole genome shotgun (WGS) entry which is preliminary data.</text>
</comment>
<keyword evidence="2" id="KW-1185">Reference proteome</keyword>
<sequence length="20" mass="2409">MIDRFIANKEALRIFKRSIS</sequence>
<reference evidence="1 2" key="1">
    <citation type="submission" date="2007-03" db="EMBL/GenBank/DDBJ databases">
        <authorList>
            <person name="Stal L."/>
            <person name="Ferriera S."/>
            <person name="Johnson J."/>
            <person name="Kravitz S."/>
            <person name="Beeson K."/>
            <person name="Sutton G."/>
            <person name="Rogers Y.-H."/>
            <person name="Friedman R."/>
            <person name="Frazier M."/>
            <person name="Venter J.C."/>
        </authorList>
    </citation>
    <scope>NUCLEOTIDE SEQUENCE [LARGE SCALE GENOMIC DNA]</scope>
    <source>
        <strain evidence="1 2">CCY0110</strain>
    </source>
</reference>
<dbReference type="AlphaFoldDB" id="A3IJV5"/>
<name>A3IJV5_9CHRO</name>
<protein>
    <submittedName>
        <fullName evidence="1">Uncharacterized protein</fullName>
    </submittedName>
</protein>